<keyword evidence="3" id="KW-1185">Reference proteome</keyword>
<name>A0AAD5KXS3_9CRUS</name>
<keyword evidence="1" id="KW-1133">Transmembrane helix</keyword>
<accession>A0AAD5KXS3</accession>
<proteinExistence type="predicted"/>
<gene>
    <name evidence="2" type="ORF">GHT06_022393</name>
</gene>
<keyword evidence="1" id="KW-0812">Transmembrane</keyword>
<reference evidence="2 3" key="1">
    <citation type="submission" date="2022-05" db="EMBL/GenBank/DDBJ databases">
        <title>A multi-omics perspective on studying reproductive biology in Daphnia sinensis.</title>
        <authorList>
            <person name="Jia J."/>
        </authorList>
    </citation>
    <scope>NUCLEOTIDE SEQUENCE [LARGE SCALE GENOMIC DNA]</scope>
    <source>
        <strain evidence="2 3">WSL</strain>
    </source>
</reference>
<sequence length="72" mass="8194">MGTTIGLVLFCIGMRAYILFLSISLSLLHAPSSNRKRKGMNYRTHQFRLFLVYLTGILVARYSCDVPSRLLV</sequence>
<protein>
    <submittedName>
        <fullName evidence="2">Uncharacterized protein</fullName>
    </submittedName>
</protein>
<feature type="transmembrane region" description="Helical" evidence="1">
    <location>
        <begin position="47"/>
        <end position="63"/>
    </location>
</feature>
<comment type="caution">
    <text evidence="2">The sequence shown here is derived from an EMBL/GenBank/DDBJ whole genome shotgun (WGS) entry which is preliminary data.</text>
</comment>
<dbReference type="EMBL" id="WJBH02000010">
    <property type="protein sequence ID" value="KAI9552056.1"/>
    <property type="molecule type" value="Genomic_DNA"/>
</dbReference>
<evidence type="ECO:0000256" key="1">
    <source>
        <dbReference type="SAM" id="Phobius"/>
    </source>
</evidence>
<organism evidence="2 3">
    <name type="scientific">Daphnia sinensis</name>
    <dbReference type="NCBI Taxonomy" id="1820382"/>
    <lineage>
        <taxon>Eukaryota</taxon>
        <taxon>Metazoa</taxon>
        <taxon>Ecdysozoa</taxon>
        <taxon>Arthropoda</taxon>
        <taxon>Crustacea</taxon>
        <taxon>Branchiopoda</taxon>
        <taxon>Diplostraca</taxon>
        <taxon>Cladocera</taxon>
        <taxon>Anomopoda</taxon>
        <taxon>Daphniidae</taxon>
        <taxon>Daphnia</taxon>
        <taxon>Daphnia similis group</taxon>
    </lineage>
</organism>
<evidence type="ECO:0000313" key="2">
    <source>
        <dbReference type="EMBL" id="KAI9552056.1"/>
    </source>
</evidence>
<dbReference type="Proteomes" id="UP000820818">
    <property type="component" value="Linkage Group LG10"/>
</dbReference>
<evidence type="ECO:0000313" key="3">
    <source>
        <dbReference type="Proteomes" id="UP000820818"/>
    </source>
</evidence>
<keyword evidence="1" id="KW-0472">Membrane</keyword>
<feature type="transmembrane region" description="Helical" evidence="1">
    <location>
        <begin position="6"/>
        <end position="27"/>
    </location>
</feature>
<dbReference type="AlphaFoldDB" id="A0AAD5KXS3"/>